<reference evidence="3" key="1">
    <citation type="journal article" date="2019" name="Int. J. Syst. Evol. Microbiol.">
        <title>The Global Catalogue of Microorganisms (GCM) 10K type strain sequencing project: providing services to taxonomists for standard genome sequencing and annotation.</title>
        <authorList>
            <consortium name="The Broad Institute Genomics Platform"/>
            <consortium name="The Broad Institute Genome Sequencing Center for Infectious Disease"/>
            <person name="Wu L."/>
            <person name="Ma J."/>
        </authorList>
    </citation>
    <scope>NUCLEOTIDE SEQUENCE [LARGE SCALE GENOMIC DNA]</scope>
    <source>
        <strain evidence="3">JCM 18127</strain>
    </source>
</reference>
<proteinExistence type="predicted"/>
<evidence type="ECO:0000313" key="3">
    <source>
        <dbReference type="Proteomes" id="UP001500621"/>
    </source>
</evidence>
<evidence type="ECO:0000259" key="1">
    <source>
        <dbReference type="Pfam" id="PF08378"/>
    </source>
</evidence>
<gene>
    <name evidence="2" type="ORF">GCM10023226_19380</name>
</gene>
<name>A0ABP8W5W8_9ACTN</name>
<evidence type="ECO:0000313" key="2">
    <source>
        <dbReference type="EMBL" id="GAA4682354.1"/>
    </source>
</evidence>
<dbReference type="InterPro" id="IPR011528">
    <property type="entry name" value="NERD"/>
</dbReference>
<feature type="domain" description="NERD" evidence="1">
    <location>
        <begin position="31"/>
        <end position="65"/>
    </location>
</feature>
<sequence>MRHTPQHQHTPAEHQLHALDGAAPVRAFAPLHRYGWTVLHDVAWPERRFATIDHVAVGPAGVFVVVSTTDPGVLTSLAPASTADPIPVRPELEEVLAAATALRQVLPEWVADRLQPMVNVVSSAPHESQAHGVLVCSTTSLPDVVASWPAVWAEWQTSVAVDDVREAVRRDLRGPRALPPQRPAPRHRTRARLGMAAGAAALAGSSVAFASQTALVAETAQLLSGLLA</sequence>
<accession>A0ABP8W5W8</accession>
<dbReference type="RefSeq" id="WP_345265189.1">
    <property type="nucleotide sequence ID" value="NZ_BAABIM010000002.1"/>
</dbReference>
<dbReference type="Proteomes" id="UP001500621">
    <property type="component" value="Unassembled WGS sequence"/>
</dbReference>
<dbReference type="Pfam" id="PF08378">
    <property type="entry name" value="NERD"/>
    <property type="match status" value="1"/>
</dbReference>
<organism evidence="2 3">
    <name type="scientific">Nocardioides nanhaiensis</name>
    <dbReference type="NCBI Taxonomy" id="1476871"/>
    <lineage>
        <taxon>Bacteria</taxon>
        <taxon>Bacillati</taxon>
        <taxon>Actinomycetota</taxon>
        <taxon>Actinomycetes</taxon>
        <taxon>Propionibacteriales</taxon>
        <taxon>Nocardioidaceae</taxon>
        <taxon>Nocardioides</taxon>
    </lineage>
</organism>
<comment type="caution">
    <text evidence="2">The sequence shown here is derived from an EMBL/GenBank/DDBJ whole genome shotgun (WGS) entry which is preliminary data.</text>
</comment>
<protein>
    <recommendedName>
        <fullName evidence="1">NERD domain-containing protein</fullName>
    </recommendedName>
</protein>
<dbReference type="EMBL" id="BAABIM010000002">
    <property type="protein sequence ID" value="GAA4682354.1"/>
    <property type="molecule type" value="Genomic_DNA"/>
</dbReference>
<keyword evidence="3" id="KW-1185">Reference proteome</keyword>